<proteinExistence type="predicted"/>
<protein>
    <submittedName>
        <fullName evidence="2">2OG-Fe dioxygenase family protein</fullName>
    </submittedName>
</protein>
<comment type="caution">
    <text evidence="2">The sequence shown here is derived from an EMBL/GenBank/DDBJ whole genome shotgun (WGS) entry which is preliminary data.</text>
</comment>
<keyword evidence="3" id="KW-1185">Reference proteome</keyword>
<dbReference type="EMBL" id="JBHTEY010000004">
    <property type="protein sequence ID" value="MFC7615585.1"/>
    <property type="molecule type" value="Genomic_DNA"/>
</dbReference>
<dbReference type="InterPro" id="IPR018724">
    <property type="entry name" value="2OG-Fe_dioxygenase"/>
</dbReference>
<evidence type="ECO:0000313" key="3">
    <source>
        <dbReference type="Proteomes" id="UP001596512"/>
    </source>
</evidence>
<evidence type="ECO:0000313" key="2">
    <source>
        <dbReference type="EMBL" id="MFC7615585.1"/>
    </source>
</evidence>
<sequence length="214" mass="24238">MDSVAPGHPGELAQHGYVVLTDAALGISDEDRHLLRKRYFTTDVLRRYPNDIPHDRLRARDVLRYDWTSTDVTLREHTTIDIIDRGGHAGTRTFHRTPVATDDIITRWVRGILHAIPPQHRQPRGTFGLNFFRTFTDVVTEPHQDGEEYIVVYVIAKSGTGAMTELYDLSGALVLKHELLPGELILFRDDRFRHNATPSSPSTPPPTATPWSAR</sequence>
<keyword evidence="2" id="KW-0560">Oxidoreductase</keyword>
<organism evidence="2 3">
    <name type="scientific">Actinokineospora soli</name>
    <dbReference type="NCBI Taxonomy" id="1048753"/>
    <lineage>
        <taxon>Bacteria</taxon>
        <taxon>Bacillati</taxon>
        <taxon>Actinomycetota</taxon>
        <taxon>Actinomycetes</taxon>
        <taxon>Pseudonocardiales</taxon>
        <taxon>Pseudonocardiaceae</taxon>
        <taxon>Actinokineospora</taxon>
    </lineage>
</organism>
<dbReference type="Proteomes" id="UP001596512">
    <property type="component" value="Unassembled WGS sequence"/>
</dbReference>
<evidence type="ECO:0000256" key="1">
    <source>
        <dbReference type="SAM" id="MobiDB-lite"/>
    </source>
</evidence>
<dbReference type="Pfam" id="PF10014">
    <property type="entry name" value="2OG-Fe_Oxy_2"/>
    <property type="match status" value="1"/>
</dbReference>
<name>A0ABW2TP55_9PSEU</name>
<reference evidence="3" key="1">
    <citation type="journal article" date="2019" name="Int. J. Syst. Evol. Microbiol.">
        <title>The Global Catalogue of Microorganisms (GCM) 10K type strain sequencing project: providing services to taxonomists for standard genome sequencing and annotation.</title>
        <authorList>
            <consortium name="The Broad Institute Genomics Platform"/>
            <consortium name="The Broad Institute Genome Sequencing Center for Infectious Disease"/>
            <person name="Wu L."/>
            <person name="Ma J."/>
        </authorList>
    </citation>
    <scope>NUCLEOTIDE SEQUENCE [LARGE SCALE GENOMIC DNA]</scope>
    <source>
        <strain evidence="3">JCM 17695</strain>
    </source>
</reference>
<dbReference type="GO" id="GO:0051213">
    <property type="term" value="F:dioxygenase activity"/>
    <property type="evidence" value="ECO:0007669"/>
    <property type="project" value="UniProtKB-KW"/>
</dbReference>
<keyword evidence="2" id="KW-0223">Dioxygenase</keyword>
<dbReference type="Gene3D" id="2.60.120.620">
    <property type="entry name" value="q2cbj1_9rhob like domain"/>
    <property type="match status" value="1"/>
</dbReference>
<accession>A0ABW2TP55</accession>
<gene>
    <name evidence="2" type="ORF">ACFQV2_20835</name>
</gene>
<feature type="region of interest" description="Disordered" evidence="1">
    <location>
        <begin position="195"/>
        <end position="214"/>
    </location>
</feature>